<proteinExistence type="predicted"/>
<gene>
    <name evidence="1" type="ORF">S01H4_16321</name>
</gene>
<reference evidence="1" key="1">
    <citation type="journal article" date="2014" name="Front. Microbiol.">
        <title>High frequency of phylogenetically diverse reductive dehalogenase-homologous genes in deep subseafloor sedimentary metagenomes.</title>
        <authorList>
            <person name="Kawai M."/>
            <person name="Futagami T."/>
            <person name="Toyoda A."/>
            <person name="Takaki Y."/>
            <person name="Nishi S."/>
            <person name="Hori S."/>
            <person name="Arai W."/>
            <person name="Tsubouchi T."/>
            <person name="Morono Y."/>
            <person name="Uchiyama I."/>
            <person name="Ito T."/>
            <person name="Fujiyama A."/>
            <person name="Inagaki F."/>
            <person name="Takami H."/>
        </authorList>
    </citation>
    <scope>NUCLEOTIDE SEQUENCE</scope>
    <source>
        <strain evidence="1">Expedition CK06-06</strain>
    </source>
</reference>
<comment type="caution">
    <text evidence="1">The sequence shown here is derived from an EMBL/GenBank/DDBJ whole genome shotgun (WGS) entry which is preliminary data.</text>
</comment>
<dbReference type="Gene3D" id="3.50.50.60">
    <property type="entry name" value="FAD/NAD(P)-binding domain"/>
    <property type="match status" value="1"/>
</dbReference>
<evidence type="ECO:0008006" key="2">
    <source>
        <dbReference type="Google" id="ProtNLM"/>
    </source>
</evidence>
<dbReference type="SUPFAM" id="SSF55753">
    <property type="entry name" value="Actin depolymerizing proteins"/>
    <property type="match status" value="1"/>
</dbReference>
<name>X1A2D4_9ZZZZ</name>
<protein>
    <recommendedName>
        <fullName evidence="2">FAD-binding domain-containing protein</fullName>
    </recommendedName>
</protein>
<feature type="non-terminal residue" evidence="1">
    <location>
        <position position="183"/>
    </location>
</feature>
<evidence type="ECO:0000313" key="1">
    <source>
        <dbReference type="EMBL" id="GAG54431.1"/>
    </source>
</evidence>
<accession>X1A2D4</accession>
<organism evidence="1">
    <name type="scientific">marine sediment metagenome</name>
    <dbReference type="NCBI Taxonomy" id="412755"/>
    <lineage>
        <taxon>unclassified sequences</taxon>
        <taxon>metagenomes</taxon>
        <taxon>ecological metagenomes</taxon>
    </lineage>
</organism>
<dbReference type="EMBL" id="BART01007151">
    <property type="protein sequence ID" value="GAG54431.1"/>
    <property type="molecule type" value="Genomic_DNA"/>
</dbReference>
<dbReference type="AlphaFoldDB" id="X1A2D4"/>
<sequence length="183" mass="21213">MSMLEKQFLLFKIDEENEDFAAIEIVDSPINALLDSNYIYIIVVPIDKEIVIWHGSNATIRMKFIATQKAPTIRDKYGVDFKISAVEEGDKVEKVNLNTYEISLSKGDKFKSNFIIGADGANSIVKQEFIRNQIIKKEQWNYNLATGLECFIDRKDLDKKLFNYPMISFGFLKYGYNWLFPNK</sequence>
<dbReference type="InterPro" id="IPR036188">
    <property type="entry name" value="FAD/NAD-bd_sf"/>
</dbReference>